<dbReference type="InterPro" id="IPR029045">
    <property type="entry name" value="ClpP/crotonase-like_dom_sf"/>
</dbReference>
<dbReference type="NCBIfam" id="TIGR00225">
    <property type="entry name" value="prc"/>
    <property type="match status" value="1"/>
</dbReference>
<keyword evidence="9" id="KW-1185">Reference proteome</keyword>
<evidence type="ECO:0000259" key="7">
    <source>
        <dbReference type="PROSITE" id="PS50106"/>
    </source>
</evidence>
<dbReference type="SMART" id="SM00245">
    <property type="entry name" value="TSPc"/>
    <property type="match status" value="1"/>
</dbReference>
<evidence type="ECO:0000256" key="2">
    <source>
        <dbReference type="ARBA" id="ARBA00022670"/>
    </source>
</evidence>
<dbReference type="GO" id="GO:0004175">
    <property type="term" value="F:endopeptidase activity"/>
    <property type="evidence" value="ECO:0007669"/>
    <property type="project" value="TreeGrafter"/>
</dbReference>
<dbReference type="Gene3D" id="2.30.42.10">
    <property type="match status" value="1"/>
</dbReference>
<dbReference type="PANTHER" id="PTHR32060">
    <property type="entry name" value="TAIL-SPECIFIC PROTEASE"/>
    <property type="match status" value="1"/>
</dbReference>
<gene>
    <name evidence="8" type="ORF">EQM13_02840</name>
</gene>
<dbReference type="InterPro" id="IPR005151">
    <property type="entry name" value="Tail-specific_protease"/>
</dbReference>
<dbReference type="CDD" id="cd06782">
    <property type="entry name" value="cpPDZ_CPP-like"/>
    <property type="match status" value="1"/>
</dbReference>
<protein>
    <submittedName>
        <fullName evidence="8">S41 family peptidase</fullName>
    </submittedName>
</protein>
<dbReference type="Proteomes" id="UP000287969">
    <property type="component" value="Chromosome"/>
</dbReference>
<organism evidence="8 9">
    <name type="scientific">Acidilutibacter cellobiosedens</name>
    <dbReference type="NCBI Taxonomy" id="2507161"/>
    <lineage>
        <taxon>Bacteria</taxon>
        <taxon>Bacillati</taxon>
        <taxon>Bacillota</taxon>
        <taxon>Tissierellia</taxon>
        <taxon>Tissierellales</taxon>
        <taxon>Acidilutibacteraceae</taxon>
        <taxon>Acidilutibacter</taxon>
    </lineage>
</organism>
<dbReference type="PANTHER" id="PTHR32060:SF30">
    <property type="entry name" value="CARBOXY-TERMINAL PROCESSING PROTEASE CTPA"/>
    <property type="match status" value="1"/>
</dbReference>
<dbReference type="GO" id="GO:0008236">
    <property type="term" value="F:serine-type peptidase activity"/>
    <property type="evidence" value="ECO:0007669"/>
    <property type="project" value="UniProtKB-KW"/>
</dbReference>
<dbReference type="GO" id="GO:0006508">
    <property type="term" value="P:proteolysis"/>
    <property type="evidence" value="ECO:0007669"/>
    <property type="project" value="UniProtKB-KW"/>
</dbReference>
<dbReference type="Pfam" id="PF03572">
    <property type="entry name" value="Peptidase_S41"/>
    <property type="match status" value="1"/>
</dbReference>
<evidence type="ECO:0000256" key="4">
    <source>
        <dbReference type="ARBA" id="ARBA00022825"/>
    </source>
</evidence>
<dbReference type="InterPro" id="IPR036034">
    <property type="entry name" value="PDZ_sf"/>
</dbReference>
<keyword evidence="6" id="KW-0732">Signal</keyword>
<evidence type="ECO:0000256" key="1">
    <source>
        <dbReference type="ARBA" id="ARBA00009179"/>
    </source>
</evidence>
<name>A0A410Q9C4_9FIRM</name>
<proteinExistence type="inferred from homology"/>
<dbReference type="GO" id="GO:0007165">
    <property type="term" value="P:signal transduction"/>
    <property type="evidence" value="ECO:0007669"/>
    <property type="project" value="TreeGrafter"/>
</dbReference>
<keyword evidence="4 5" id="KW-0720">Serine protease</keyword>
<dbReference type="AlphaFoldDB" id="A0A410Q9C4"/>
<dbReference type="InterPro" id="IPR001478">
    <property type="entry name" value="PDZ"/>
</dbReference>
<evidence type="ECO:0000256" key="6">
    <source>
        <dbReference type="SAM" id="SignalP"/>
    </source>
</evidence>
<evidence type="ECO:0000313" key="8">
    <source>
        <dbReference type="EMBL" id="QAT60587.1"/>
    </source>
</evidence>
<evidence type="ECO:0000313" key="9">
    <source>
        <dbReference type="Proteomes" id="UP000287969"/>
    </source>
</evidence>
<dbReference type="InterPro" id="IPR041489">
    <property type="entry name" value="PDZ_6"/>
</dbReference>
<keyword evidence="2 5" id="KW-0645">Protease</keyword>
<dbReference type="RefSeq" id="WP_128751901.1">
    <property type="nucleotide sequence ID" value="NZ_CP035282.1"/>
</dbReference>
<dbReference type="KEGG" id="spoa:EQM13_02840"/>
<evidence type="ECO:0000256" key="3">
    <source>
        <dbReference type="ARBA" id="ARBA00022801"/>
    </source>
</evidence>
<dbReference type="SUPFAM" id="SSF52096">
    <property type="entry name" value="ClpP/crotonase"/>
    <property type="match status" value="1"/>
</dbReference>
<dbReference type="FunFam" id="2.30.42.10:FF:000063">
    <property type="entry name" value="Peptidase, S41 family"/>
    <property type="match status" value="1"/>
</dbReference>
<accession>A0A410Q9C4</accession>
<feature type="signal peptide" evidence="6">
    <location>
        <begin position="1"/>
        <end position="30"/>
    </location>
</feature>
<dbReference type="CDD" id="cd07560">
    <property type="entry name" value="Peptidase_S41_CPP"/>
    <property type="match status" value="1"/>
</dbReference>
<dbReference type="GO" id="GO:0030288">
    <property type="term" value="C:outer membrane-bounded periplasmic space"/>
    <property type="evidence" value="ECO:0007669"/>
    <property type="project" value="TreeGrafter"/>
</dbReference>
<evidence type="ECO:0000256" key="5">
    <source>
        <dbReference type="RuleBase" id="RU004404"/>
    </source>
</evidence>
<dbReference type="SMART" id="SM00228">
    <property type="entry name" value="PDZ"/>
    <property type="match status" value="1"/>
</dbReference>
<keyword evidence="3 5" id="KW-0378">Hydrolase</keyword>
<sequence>MTQRKFFRRFTALALVLFIFIIQLPSFGQAADFQYNTEYLQEVEEFIKEYYLHDVTDEQLMKGAVKGLFYNLDDYSEYYTKDEFDKLIEDVSGSFVGIGIYMGDDNGHVTVFSPIKDGPAYKAGLKAGDIIVSVDGKDVTSYSSADVSDLIKGKIGTKVKLGIKRNDSKDTLYFNIARDEVKVNPVSYDTVNKSLGYLNISQFNDYTVENVDKALNYFDQHSIKNLIIDLRNNPGGSVDQVVDVLKKFIPAGSIVHIKYKDGTIRTYSSSLKTPKYKLAVLINENSASASEIFAGAIKDRKVGTLVGVTTYGKGVVQEIIPLDNGDGIKLTIAEYLTPNKISIDGKGITPDIVVKNTDPTKDLQMEKAISLFK</sequence>
<dbReference type="Pfam" id="PF17820">
    <property type="entry name" value="PDZ_6"/>
    <property type="match status" value="1"/>
</dbReference>
<dbReference type="Gene3D" id="3.90.226.10">
    <property type="entry name" value="2-enoyl-CoA Hydratase, Chain A, domain 1"/>
    <property type="match status" value="1"/>
</dbReference>
<feature type="domain" description="PDZ" evidence="7">
    <location>
        <begin position="84"/>
        <end position="152"/>
    </location>
</feature>
<comment type="similarity">
    <text evidence="1 5">Belongs to the peptidase S41A family.</text>
</comment>
<dbReference type="Gene3D" id="3.30.750.44">
    <property type="match status" value="1"/>
</dbReference>
<dbReference type="InterPro" id="IPR004447">
    <property type="entry name" value="Peptidase_S41A"/>
</dbReference>
<dbReference type="EMBL" id="CP035282">
    <property type="protein sequence ID" value="QAT60587.1"/>
    <property type="molecule type" value="Genomic_DNA"/>
</dbReference>
<feature type="chain" id="PRO_5019069270" evidence="6">
    <location>
        <begin position="31"/>
        <end position="373"/>
    </location>
</feature>
<dbReference type="OrthoDB" id="9812068at2"/>
<reference evidence="9" key="1">
    <citation type="submission" date="2019-01" db="EMBL/GenBank/DDBJ databases">
        <title>Draft genomes of a novel of Sporanaerobacter strains.</title>
        <authorList>
            <person name="Ma S."/>
        </authorList>
    </citation>
    <scope>NUCLEOTIDE SEQUENCE [LARGE SCALE GENOMIC DNA]</scope>
    <source>
        <strain evidence="9">NJN-17</strain>
    </source>
</reference>
<dbReference type="PROSITE" id="PS50106">
    <property type="entry name" value="PDZ"/>
    <property type="match status" value="1"/>
</dbReference>
<dbReference type="SUPFAM" id="SSF50156">
    <property type="entry name" value="PDZ domain-like"/>
    <property type="match status" value="1"/>
</dbReference>